<keyword evidence="3" id="KW-1185">Reference proteome</keyword>
<sequence>MEKLHIADCNEHDLVRAIALLQQSAVRFFFHEMDEAAQAVFLRENTLANARGNIASGYRYLAAWHEAVFAGFISISPQAHIHQLFVVPERQGRGIGSALLEEAAAWVAGAGDAAQLTVFSANNAIRFYARHGFVATSETRYWHGAPYNPMARPLWRNGHDPARAPAG</sequence>
<dbReference type="Proteomes" id="UP000192761">
    <property type="component" value="Unassembled WGS sequence"/>
</dbReference>
<dbReference type="GO" id="GO:0016747">
    <property type="term" value="F:acyltransferase activity, transferring groups other than amino-acyl groups"/>
    <property type="evidence" value="ECO:0007669"/>
    <property type="project" value="InterPro"/>
</dbReference>
<name>A0A1W1XXG8_9NEIS</name>
<dbReference type="InterPro" id="IPR016181">
    <property type="entry name" value="Acyl_CoA_acyltransferase"/>
</dbReference>
<dbReference type="Gene3D" id="3.40.630.30">
    <property type="match status" value="1"/>
</dbReference>
<feature type="domain" description="N-acetyltransferase" evidence="1">
    <location>
        <begin position="4"/>
        <end position="155"/>
    </location>
</feature>
<dbReference type="STRING" id="1121001.SAMN02745857_03176"/>
<dbReference type="AlphaFoldDB" id="A0A1W1XXG8"/>
<dbReference type="PROSITE" id="PS51186">
    <property type="entry name" value="GNAT"/>
    <property type="match status" value="1"/>
</dbReference>
<dbReference type="Pfam" id="PF13673">
    <property type="entry name" value="Acetyltransf_10"/>
    <property type="match status" value="1"/>
</dbReference>
<dbReference type="PANTHER" id="PTHR43451">
    <property type="entry name" value="ACETYLTRANSFERASE (GNAT) FAMILY PROTEIN"/>
    <property type="match status" value="1"/>
</dbReference>
<evidence type="ECO:0000259" key="1">
    <source>
        <dbReference type="PROSITE" id="PS51186"/>
    </source>
</evidence>
<reference evidence="2 3" key="1">
    <citation type="submission" date="2017-04" db="EMBL/GenBank/DDBJ databases">
        <authorList>
            <person name="Afonso C.L."/>
            <person name="Miller P.J."/>
            <person name="Scott M.A."/>
            <person name="Spackman E."/>
            <person name="Goraichik I."/>
            <person name="Dimitrov K.M."/>
            <person name="Suarez D.L."/>
            <person name="Swayne D.E."/>
        </authorList>
    </citation>
    <scope>NUCLEOTIDE SEQUENCE [LARGE SCALE GENOMIC DNA]</scope>
    <source>
        <strain evidence="2 3">DSM 23236</strain>
    </source>
</reference>
<evidence type="ECO:0000313" key="2">
    <source>
        <dbReference type="EMBL" id="SMC28241.1"/>
    </source>
</evidence>
<dbReference type="InterPro" id="IPR000182">
    <property type="entry name" value="GNAT_dom"/>
</dbReference>
<organism evidence="2 3">
    <name type="scientific">Andreprevotia lacus DSM 23236</name>
    <dbReference type="NCBI Taxonomy" id="1121001"/>
    <lineage>
        <taxon>Bacteria</taxon>
        <taxon>Pseudomonadati</taxon>
        <taxon>Pseudomonadota</taxon>
        <taxon>Betaproteobacteria</taxon>
        <taxon>Neisseriales</taxon>
        <taxon>Chitinibacteraceae</taxon>
        <taxon>Andreprevotia</taxon>
    </lineage>
</organism>
<dbReference type="InterPro" id="IPR052564">
    <property type="entry name" value="N-acetyltrans/Recomb-assoc"/>
</dbReference>
<dbReference type="GO" id="GO:0005840">
    <property type="term" value="C:ribosome"/>
    <property type="evidence" value="ECO:0007669"/>
    <property type="project" value="UniProtKB-KW"/>
</dbReference>
<protein>
    <submittedName>
        <fullName evidence="2">Ribosomal protein S18 acetylase RimI</fullName>
    </submittedName>
</protein>
<dbReference type="RefSeq" id="WP_176216968.1">
    <property type="nucleotide sequence ID" value="NZ_FWXD01000021.1"/>
</dbReference>
<keyword evidence="2" id="KW-0689">Ribosomal protein</keyword>
<gene>
    <name evidence="2" type="ORF">SAMN02745857_03176</name>
</gene>
<accession>A0A1W1XXG8</accession>
<dbReference type="PANTHER" id="PTHR43451:SF1">
    <property type="entry name" value="ACETYLTRANSFERASE"/>
    <property type="match status" value="1"/>
</dbReference>
<dbReference type="SUPFAM" id="SSF55729">
    <property type="entry name" value="Acyl-CoA N-acyltransferases (Nat)"/>
    <property type="match status" value="1"/>
</dbReference>
<evidence type="ECO:0000313" key="3">
    <source>
        <dbReference type="Proteomes" id="UP000192761"/>
    </source>
</evidence>
<proteinExistence type="predicted"/>
<keyword evidence="2" id="KW-0687">Ribonucleoprotein</keyword>
<dbReference type="CDD" id="cd04301">
    <property type="entry name" value="NAT_SF"/>
    <property type="match status" value="1"/>
</dbReference>
<dbReference type="EMBL" id="FWXD01000021">
    <property type="protein sequence ID" value="SMC28241.1"/>
    <property type="molecule type" value="Genomic_DNA"/>
</dbReference>